<gene>
    <name evidence="4" type="ORF">ACI2L5_22755</name>
</gene>
<dbReference type="InterPro" id="IPR011047">
    <property type="entry name" value="Quinoprotein_ADH-like_sf"/>
</dbReference>
<keyword evidence="2" id="KW-0677">Repeat</keyword>
<protein>
    <submittedName>
        <fullName evidence="4">WD40 repeat domain-containing protein</fullName>
    </submittedName>
</protein>
<reference evidence="4 5" key="1">
    <citation type="submission" date="2024-11" db="EMBL/GenBank/DDBJ databases">
        <title>The Natural Products Discovery Center: Release of the First 8490 Sequenced Strains for Exploring Actinobacteria Biosynthetic Diversity.</title>
        <authorList>
            <person name="Kalkreuter E."/>
            <person name="Kautsar S.A."/>
            <person name="Yang D."/>
            <person name="Bader C.D."/>
            <person name="Teijaro C.N."/>
            <person name="Fluegel L."/>
            <person name="Davis C.M."/>
            <person name="Simpson J.R."/>
            <person name="Lauterbach L."/>
            <person name="Steele A.D."/>
            <person name="Gui C."/>
            <person name="Meng S."/>
            <person name="Li G."/>
            <person name="Viehrig K."/>
            <person name="Ye F."/>
            <person name="Su P."/>
            <person name="Kiefer A.F."/>
            <person name="Nichols A."/>
            <person name="Cepeda A.J."/>
            <person name="Yan W."/>
            <person name="Fan B."/>
            <person name="Jiang Y."/>
            <person name="Adhikari A."/>
            <person name="Zheng C.-J."/>
            <person name="Schuster L."/>
            <person name="Cowan T.M."/>
            <person name="Smanski M.J."/>
            <person name="Chevrette M.G."/>
            <person name="De Carvalho L.P.S."/>
            <person name="Shen B."/>
        </authorList>
    </citation>
    <scope>NUCLEOTIDE SEQUENCE [LARGE SCALE GENOMIC DNA]</scope>
    <source>
        <strain evidence="4 5">NPDC020863</strain>
    </source>
</reference>
<dbReference type="SUPFAM" id="SSF50998">
    <property type="entry name" value="Quinoprotein alcohol dehydrogenase-like"/>
    <property type="match status" value="1"/>
</dbReference>
<dbReference type="EMBL" id="JBJDQH010000007">
    <property type="protein sequence ID" value="MFK4267732.1"/>
    <property type="molecule type" value="Genomic_DNA"/>
</dbReference>
<dbReference type="PROSITE" id="PS50294">
    <property type="entry name" value="WD_REPEATS_REGION"/>
    <property type="match status" value="1"/>
</dbReference>
<proteinExistence type="predicted"/>
<keyword evidence="5" id="KW-1185">Reference proteome</keyword>
<dbReference type="RefSeq" id="WP_404746984.1">
    <property type="nucleotide sequence ID" value="NZ_JBJDQH010000007.1"/>
</dbReference>
<evidence type="ECO:0000256" key="3">
    <source>
        <dbReference type="PROSITE-ProRule" id="PRU00221"/>
    </source>
</evidence>
<name>A0ABW8LPC7_9ACTN</name>
<keyword evidence="1 3" id="KW-0853">WD repeat</keyword>
<accession>A0ABW8LPC7</accession>
<evidence type="ECO:0000313" key="5">
    <source>
        <dbReference type="Proteomes" id="UP001620295"/>
    </source>
</evidence>
<dbReference type="InterPro" id="IPR001680">
    <property type="entry name" value="WD40_rpt"/>
</dbReference>
<dbReference type="PROSITE" id="PS00678">
    <property type="entry name" value="WD_REPEATS_1"/>
    <property type="match status" value="1"/>
</dbReference>
<dbReference type="PROSITE" id="PS50082">
    <property type="entry name" value="WD_REPEATS_2"/>
    <property type="match status" value="1"/>
</dbReference>
<feature type="repeat" description="WD" evidence="3">
    <location>
        <begin position="275"/>
        <end position="310"/>
    </location>
</feature>
<evidence type="ECO:0000313" key="4">
    <source>
        <dbReference type="EMBL" id="MFK4267732.1"/>
    </source>
</evidence>
<sequence>MRLGQAAVAVPLTNRRHVRRLSINPTGNEVVVGQKAHGRHRALSRWQLPDFTPLPGPDPCPFSADQDVCAVLVHGGDDIVAVAGLAEKQLSIINLTDGTTARPVDGEVESVAIAGRLLAVTGAETKIISRETGETVWQPDAPDWADSDNSNPPIPIIAFNSSGDSFAIGGKGEEMIDQYSIDTGEITSTLSGAPPRLRWLGFSPGDGYLLAITPNTGAVTVWRAGETEPHLPDVFGSMDYTAAAFHPDGEHCAMGMWSGYLGIHRLSDGANVETRAAHNSGLNALGFTPDGNFLLSGGDDGKLLVWEVLA</sequence>
<dbReference type="SMART" id="SM00320">
    <property type="entry name" value="WD40"/>
    <property type="match status" value="2"/>
</dbReference>
<comment type="caution">
    <text evidence="4">The sequence shown here is derived from an EMBL/GenBank/DDBJ whole genome shotgun (WGS) entry which is preliminary data.</text>
</comment>
<evidence type="ECO:0000256" key="1">
    <source>
        <dbReference type="ARBA" id="ARBA00022574"/>
    </source>
</evidence>
<dbReference type="PANTHER" id="PTHR19879">
    <property type="entry name" value="TRANSCRIPTION INITIATION FACTOR TFIID"/>
    <property type="match status" value="1"/>
</dbReference>
<dbReference type="PANTHER" id="PTHR19879:SF9">
    <property type="entry name" value="TRANSCRIPTION INITIATION FACTOR TFIID SUBUNIT 5"/>
    <property type="match status" value="1"/>
</dbReference>
<dbReference type="Gene3D" id="2.130.10.10">
    <property type="entry name" value="YVTN repeat-like/Quinoprotein amine dehydrogenase"/>
    <property type="match status" value="2"/>
</dbReference>
<dbReference type="InterPro" id="IPR015943">
    <property type="entry name" value="WD40/YVTN_repeat-like_dom_sf"/>
</dbReference>
<dbReference type="Pfam" id="PF00400">
    <property type="entry name" value="WD40"/>
    <property type="match status" value="1"/>
</dbReference>
<dbReference type="InterPro" id="IPR019775">
    <property type="entry name" value="WD40_repeat_CS"/>
</dbReference>
<organism evidence="4 5">
    <name type="scientific">Streptomyces milbemycinicus</name>
    <dbReference type="NCBI Taxonomy" id="476552"/>
    <lineage>
        <taxon>Bacteria</taxon>
        <taxon>Bacillati</taxon>
        <taxon>Actinomycetota</taxon>
        <taxon>Actinomycetes</taxon>
        <taxon>Kitasatosporales</taxon>
        <taxon>Streptomycetaceae</taxon>
        <taxon>Streptomyces</taxon>
    </lineage>
</organism>
<evidence type="ECO:0000256" key="2">
    <source>
        <dbReference type="ARBA" id="ARBA00022737"/>
    </source>
</evidence>
<dbReference type="Proteomes" id="UP001620295">
    <property type="component" value="Unassembled WGS sequence"/>
</dbReference>